<dbReference type="RefSeq" id="WP_209590911.1">
    <property type="nucleotide sequence ID" value="NZ_JAGGMV010000002.1"/>
</dbReference>
<name>A0A8J7RNH6_METVO</name>
<dbReference type="EMBL" id="JAGGMV010000002">
    <property type="protein sequence ID" value="MBP2201424.1"/>
    <property type="molecule type" value="Genomic_DNA"/>
</dbReference>
<sequence length="240" mass="27960">MESFPKLVEFYNNNIIDYVELYIIPNSFNSDNLEILQQLPLIFHAPDFIGGYNVRIRNNLFDNVVDTIDKFIDFLGNKEMIVHPGYDSKEYITSEETIKSFSILKDNDYNIIIENMPKIGISKDTFLFGTTRQELQEVISEIDCKFCLDFGHAICSSNYHKINYMEFITDLMKLDPFMFHISDGYLNSLEDNHLSFTEGDFPIKELVNLVDNKFITLETPKKNDFMGLSEDLKNINILTH</sequence>
<dbReference type="Gene3D" id="3.20.20.150">
    <property type="entry name" value="Divalent-metal-dependent TIM barrel enzymes"/>
    <property type="match status" value="1"/>
</dbReference>
<organism evidence="2 3">
    <name type="scientific">Methanococcus voltae</name>
    <dbReference type="NCBI Taxonomy" id="2188"/>
    <lineage>
        <taxon>Archaea</taxon>
        <taxon>Methanobacteriati</taxon>
        <taxon>Methanobacteriota</taxon>
        <taxon>Methanomada group</taxon>
        <taxon>Methanococci</taxon>
        <taxon>Methanococcales</taxon>
        <taxon>Methanococcaceae</taxon>
        <taxon>Methanococcus</taxon>
    </lineage>
</organism>
<keyword evidence="2" id="KW-0540">Nuclease</keyword>
<dbReference type="AlphaFoldDB" id="A0A8J7RNH6"/>
<dbReference type="Pfam" id="PF01261">
    <property type="entry name" value="AP_endonuc_2"/>
    <property type="match status" value="1"/>
</dbReference>
<keyword evidence="2" id="KW-0255">Endonuclease</keyword>
<proteinExistence type="predicted"/>
<reference evidence="2" key="1">
    <citation type="submission" date="2021-03" db="EMBL/GenBank/DDBJ databases">
        <title>Genomic Encyclopedia of Type Strains, Phase IV (KMG-V): Genome sequencing to study the core and pangenomes of soil and plant-associated prokaryotes.</title>
        <authorList>
            <person name="Whitman W."/>
        </authorList>
    </citation>
    <scope>NUCLEOTIDE SEQUENCE</scope>
    <source>
        <strain evidence="2">C4</strain>
    </source>
</reference>
<evidence type="ECO:0000259" key="1">
    <source>
        <dbReference type="Pfam" id="PF01261"/>
    </source>
</evidence>
<accession>A0A8J7RNH6</accession>
<evidence type="ECO:0000313" key="2">
    <source>
        <dbReference type="EMBL" id="MBP2201424.1"/>
    </source>
</evidence>
<comment type="caution">
    <text evidence="2">The sequence shown here is derived from an EMBL/GenBank/DDBJ whole genome shotgun (WGS) entry which is preliminary data.</text>
</comment>
<dbReference type="InterPro" id="IPR013022">
    <property type="entry name" value="Xyl_isomerase-like_TIM-brl"/>
</dbReference>
<dbReference type="Proteomes" id="UP000740329">
    <property type="component" value="Unassembled WGS sequence"/>
</dbReference>
<dbReference type="SUPFAM" id="SSF51658">
    <property type="entry name" value="Xylose isomerase-like"/>
    <property type="match status" value="1"/>
</dbReference>
<keyword evidence="2" id="KW-0378">Hydrolase</keyword>
<gene>
    <name evidence="2" type="ORF">J3E07_000836</name>
</gene>
<dbReference type="InterPro" id="IPR036237">
    <property type="entry name" value="Xyl_isomerase-like_sf"/>
</dbReference>
<protein>
    <submittedName>
        <fullName evidence="2">Endonuclease IV</fullName>
    </submittedName>
</protein>
<feature type="domain" description="Xylose isomerase-like TIM barrel" evidence="1">
    <location>
        <begin position="74"/>
        <end position="222"/>
    </location>
</feature>
<dbReference type="GO" id="GO:0004519">
    <property type="term" value="F:endonuclease activity"/>
    <property type="evidence" value="ECO:0007669"/>
    <property type="project" value="UniProtKB-KW"/>
</dbReference>
<evidence type="ECO:0000313" key="3">
    <source>
        <dbReference type="Proteomes" id="UP000740329"/>
    </source>
</evidence>